<dbReference type="PANTHER" id="PTHR21096">
    <property type="entry name" value="PROTEIN FAM136A"/>
    <property type="match status" value="1"/>
</dbReference>
<dbReference type="Ensembl" id="ENSEBUT00000010967.1">
    <property type="protein sequence ID" value="ENSEBUP00000010420.1"/>
    <property type="gene ID" value="ENSEBUG00000006705.1"/>
</dbReference>
<sequence length="259" mass="29202">MNCYKDGFCVLVQNEFLILCVAFREEEEECDHVCGSVLITCRSRSQREIFRGCAGRACCVAFREKEEEEEEEGGDHVRGSVLDTCCARSRKSERSLEDVRAGRVVRVVSSGLISVNRRVMANAVEMQEKVNTALNEMLETLDKEHIRKMQARMFRCSAECCDSIKGSTQTVRQCIDRCNAPLTQGHALFTAELQRFQERLQRCAIQCNDKAQDAHDLGSSKAEAQTQLESCVTSCGKEHLELLPGITRRLQEAFSNVPH</sequence>
<dbReference type="PANTHER" id="PTHR21096:SF0">
    <property type="entry name" value="PROTEIN FAM136A"/>
    <property type="match status" value="1"/>
</dbReference>
<proteinExistence type="inferred from homology"/>
<dbReference type="Proteomes" id="UP000694388">
    <property type="component" value="Unplaced"/>
</dbReference>
<organism evidence="4 5">
    <name type="scientific">Eptatretus burgeri</name>
    <name type="common">Inshore hagfish</name>
    <dbReference type="NCBI Taxonomy" id="7764"/>
    <lineage>
        <taxon>Eukaryota</taxon>
        <taxon>Metazoa</taxon>
        <taxon>Chordata</taxon>
        <taxon>Craniata</taxon>
        <taxon>Vertebrata</taxon>
        <taxon>Cyclostomata</taxon>
        <taxon>Myxini</taxon>
        <taxon>Myxiniformes</taxon>
        <taxon>Myxinidae</taxon>
        <taxon>Eptatretinae</taxon>
        <taxon>Eptatretus</taxon>
    </lineage>
</organism>
<evidence type="ECO:0000256" key="3">
    <source>
        <dbReference type="SAM" id="Coils"/>
    </source>
</evidence>
<keyword evidence="3" id="KW-0175">Coiled coil</keyword>
<comment type="similarity">
    <text evidence="1">Belongs to the FAM136 family.</text>
</comment>
<reference evidence="4" key="1">
    <citation type="submission" date="2025-08" db="UniProtKB">
        <authorList>
            <consortium name="Ensembl"/>
        </authorList>
    </citation>
    <scope>IDENTIFICATION</scope>
</reference>
<evidence type="ECO:0000313" key="5">
    <source>
        <dbReference type="Proteomes" id="UP000694388"/>
    </source>
</evidence>
<name>A0A8C4Q5Q2_EPTBU</name>
<dbReference type="GO" id="GO:0005737">
    <property type="term" value="C:cytoplasm"/>
    <property type="evidence" value="ECO:0007669"/>
    <property type="project" value="TreeGrafter"/>
</dbReference>
<evidence type="ECO:0000256" key="1">
    <source>
        <dbReference type="ARBA" id="ARBA00009952"/>
    </source>
</evidence>
<protein>
    <recommendedName>
        <fullName evidence="2">Protein FAM136A</fullName>
    </recommendedName>
</protein>
<dbReference type="OMA" id="CAACCEN"/>
<evidence type="ECO:0000256" key="2">
    <source>
        <dbReference type="ARBA" id="ARBA00017657"/>
    </source>
</evidence>
<dbReference type="GeneTree" id="ENSGT00390000006707"/>
<accession>A0A8C4Q5Q2</accession>
<evidence type="ECO:0000313" key="4">
    <source>
        <dbReference type="Ensembl" id="ENSEBUP00000010420.1"/>
    </source>
</evidence>
<dbReference type="InterPro" id="IPR008560">
    <property type="entry name" value="DUF842_euk"/>
</dbReference>
<reference evidence="4" key="2">
    <citation type="submission" date="2025-09" db="UniProtKB">
        <authorList>
            <consortium name="Ensembl"/>
        </authorList>
    </citation>
    <scope>IDENTIFICATION</scope>
</reference>
<keyword evidence="5" id="KW-1185">Reference proteome</keyword>
<dbReference type="Pfam" id="PF05811">
    <property type="entry name" value="DUF842"/>
    <property type="match status" value="1"/>
</dbReference>
<feature type="coiled-coil region" evidence="3">
    <location>
        <begin position="116"/>
        <end position="144"/>
    </location>
</feature>
<dbReference type="AlphaFoldDB" id="A0A8C4Q5Q2"/>